<dbReference type="EMBL" id="VNHN01000019">
    <property type="protein sequence ID" value="TYP08839.1"/>
    <property type="molecule type" value="Genomic_DNA"/>
</dbReference>
<evidence type="ECO:0000313" key="10">
    <source>
        <dbReference type="Proteomes" id="UP000032721"/>
    </source>
</evidence>
<keyword evidence="11" id="KW-1185">Reference proteome</keyword>
<dbReference type="InterPro" id="IPR050171">
    <property type="entry name" value="MFS_Transporters"/>
</dbReference>
<keyword evidence="2" id="KW-0813">Transport</keyword>
<dbReference type="KEGG" id="xdo:XDD1_0932"/>
<feature type="transmembrane region" description="Helical" evidence="7">
    <location>
        <begin position="40"/>
        <end position="61"/>
    </location>
</feature>
<feature type="transmembrane region" description="Helical" evidence="7">
    <location>
        <begin position="68"/>
        <end position="86"/>
    </location>
</feature>
<dbReference type="EMBL" id="FO704550">
    <property type="protein sequence ID" value="CDG16635.1"/>
    <property type="molecule type" value="Genomic_DNA"/>
</dbReference>
<name>A0A068QS19_9GAMM</name>
<gene>
    <name evidence="9" type="ORF">LY16_01497</name>
    <name evidence="8" type="ORF">XDD1_0932</name>
</gene>
<evidence type="ECO:0000256" key="7">
    <source>
        <dbReference type="SAM" id="Phobius"/>
    </source>
</evidence>
<dbReference type="GO" id="GO:0022857">
    <property type="term" value="F:transmembrane transporter activity"/>
    <property type="evidence" value="ECO:0007669"/>
    <property type="project" value="InterPro"/>
</dbReference>
<dbReference type="Gene3D" id="1.20.1250.20">
    <property type="entry name" value="MFS general substrate transporter like domains"/>
    <property type="match status" value="1"/>
</dbReference>
<feature type="transmembrane region" description="Helical" evidence="7">
    <location>
        <begin position="151"/>
        <end position="175"/>
    </location>
</feature>
<dbReference type="HOGENOM" id="CLU_721503_0_0_6"/>
<feature type="transmembrane region" description="Helical" evidence="7">
    <location>
        <begin position="353"/>
        <end position="373"/>
    </location>
</feature>
<feature type="transmembrane region" description="Helical" evidence="7">
    <location>
        <begin position="126"/>
        <end position="145"/>
    </location>
</feature>
<reference evidence="8 10" key="1">
    <citation type="submission" date="2013-07" db="EMBL/GenBank/DDBJ databases">
        <authorList>
            <person name="Genoscope - CEA"/>
        </authorList>
    </citation>
    <scope>NUCLEOTIDE SEQUENCE [LARGE SCALE GENOMIC DNA]</scope>
    <source>
        <strain evidence="8">FRM16</strain>
        <strain evidence="10">FRM16 / DSM 17909</strain>
    </source>
</reference>
<evidence type="ECO:0000256" key="6">
    <source>
        <dbReference type="ARBA" id="ARBA00023136"/>
    </source>
</evidence>
<evidence type="ECO:0000256" key="3">
    <source>
        <dbReference type="ARBA" id="ARBA00022475"/>
    </source>
</evidence>
<dbReference type="Proteomes" id="UP000324170">
    <property type="component" value="Unassembled WGS sequence"/>
</dbReference>
<feature type="transmembrane region" description="Helical" evidence="7">
    <location>
        <begin position="92"/>
        <end position="114"/>
    </location>
</feature>
<keyword evidence="3" id="KW-1003">Cell membrane</keyword>
<accession>A0A068QS19</accession>
<evidence type="ECO:0000256" key="2">
    <source>
        <dbReference type="ARBA" id="ARBA00022448"/>
    </source>
</evidence>
<reference evidence="9 11" key="2">
    <citation type="submission" date="2019-07" db="EMBL/GenBank/DDBJ databases">
        <title>Genomic Encyclopedia of Type Strains, Phase I: the one thousand microbial genomes (KMG-I) project.</title>
        <authorList>
            <person name="Kyrpides N."/>
        </authorList>
    </citation>
    <scope>NUCLEOTIDE SEQUENCE [LARGE SCALE GENOMIC DNA]</scope>
    <source>
        <strain evidence="9 11">DSM 17909</strain>
    </source>
</reference>
<evidence type="ECO:0000256" key="1">
    <source>
        <dbReference type="ARBA" id="ARBA00004651"/>
    </source>
</evidence>
<evidence type="ECO:0000256" key="4">
    <source>
        <dbReference type="ARBA" id="ARBA00022692"/>
    </source>
</evidence>
<organism evidence="8 10">
    <name type="scientific">Xenorhabdus doucetiae</name>
    <dbReference type="NCBI Taxonomy" id="351671"/>
    <lineage>
        <taxon>Bacteria</taxon>
        <taxon>Pseudomonadati</taxon>
        <taxon>Pseudomonadota</taxon>
        <taxon>Gammaproteobacteria</taxon>
        <taxon>Enterobacterales</taxon>
        <taxon>Morganellaceae</taxon>
        <taxon>Xenorhabdus</taxon>
    </lineage>
</organism>
<keyword evidence="5 7" id="KW-1133">Transmembrane helix</keyword>
<evidence type="ECO:0000313" key="8">
    <source>
        <dbReference type="EMBL" id="CDG16635.1"/>
    </source>
</evidence>
<sequence length="383" mass="41160">MVKNIIISRFTGSLAYYSFVPFLAIYLVKAKEISQADAAIAVSLLILSGRVSSLFSGIVIIRTGLKRLLLCGYAGCSAVCVLLTLLEGCVALSLASMIIGISFALCSIASKILIAGLSQGGKGLKAFGYLNVAVNVASALGTVIADQTSRIYINLLPLLAGVVLAATALLIAKLDEQRLPLHRKKLEHVQTVSGQIRMRLLFILASLSPWLIYGFFFNGISYQLATTSATGHRVSILFSLNAGLIIVFQTIVLHYIDRIRKDGLLWVSCINQLVLCASLMFYQLDSFEALIMFVVVFTFSEMVWSPLNDYLSAEFAGPDGRESFMPVCNFVWGIAESLGTFIGISGFNTLGKNLPIVAITVAAIILATHFALARAAKIGIGGT</sequence>
<proteinExistence type="predicted"/>
<feature type="transmembrane region" description="Helical" evidence="7">
    <location>
        <begin position="289"/>
        <end position="307"/>
    </location>
</feature>
<keyword evidence="4 7" id="KW-0812">Transmembrane</keyword>
<dbReference type="GO" id="GO:0005886">
    <property type="term" value="C:plasma membrane"/>
    <property type="evidence" value="ECO:0007669"/>
    <property type="project" value="UniProtKB-SubCell"/>
</dbReference>
<feature type="transmembrane region" description="Helical" evidence="7">
    <location>
        <begin position="7"/>
        <end position="28"/>
    </location>
</feature>
<feature type="transmembrane region" description="Helical" evidence="7">
    <location>
        <begin position="236"/>
        <end position="256"/>
    </location>
</feature>
<feature type="transmembrane region" description="Helical" evidence="7">
    <location>
        <begin position="327"/>
        <end position="347"/>
    </location>
</feature>
<dbReference type="STRING" id="351671.XDD1_0932"/>
<dbReference type="RefSeq" id="WP_045969031.1">
    <property type="nucleotide sequence ID" value="NZ_CAWMED010000001.1"/>
</dbReference>
<dbReference type="InterPro" id="IPR036259">
    <property type="entry name" value="MFS_trans_sf"/>
</dbReference>
<dbReference type="Pfam" id="PF07690">
    <property type="entry name" value="MFS_1"/>
    <property type="match status" value="1"/>
</dbReference>
<feature type="transmembrane region" description="Helical" evidence="7">
    <location>
        <begin position="263"/>
        <end position="283"/>
    </location>
</feature>
<feature type="transmembrane region" description="Helical" evidence="7">
    <location>
        <begin position="196"/>
        <end position="216"/>
    </location>
</feature>
<comment type="subcellular location">
    <subcellularLocation>
        <location evidence="1">Cell membrane</location>
        <topology evidence="1">Multi-pass membrane protein</topology>
    </subcellularLocation>
</comment>
<dbReference type="Proteomes" id="UP000032721">
    <property type="component" value="Chromosome"/>
</dbReference>
<evidence type="ECO:0000313" key="9">
    <source>
        <dbReference type="EMBL" id="TYP08839.1"/>
    </source>
</evidence>
<dbReference type="PANTHER" id="PTHR23517">
    <property type="entry name" value="RESISTANCE PROTEIN MDTM, PUTATIVE-RELATED-RELATED"/>
    <property type="match status" value="1"/>
</dbReference>
<evidence type="ECO:0000256" key="5">
    <source>
        <dbReference type="ARBA" id="ARBA00022989"/>
    </source>
</evidence>
<keyword evidence="6 7" id="KW-0472">Membrane</keyword>
<dbReference type="SUPFAM" id="SSF103473">
    <property type="entry name" value="MFS general substrate transporter"/>
    <property type="match status" value="1"/>
</dbReference>
<protein>
    <submittedName>
        <fullName evidence="9">MFS transporter</fullName>
    </submittedName>
</protein>
<evidence type="ECO:0000313" key="11">
    <source>
        <dbReference type="Proteomes" id="UP000324170"/>
    </source>
</evidence>
<dbReference type="AlphaFoldDB" id="A0A068QS19"/>
<dbReference type="OrthoDB" id="6466576at2"/>
<dbReference type="InterPro" id="IPR011701">
    <property type="entry name" value="MFS"/>
</dbReference>